<dbReference type="PANTHER" id="PTHR21694:SF18">
    <property type="entry name" value="COILED-COIL DOMAIN-CONTAINING PROTEIN 63"/>
    <property type="match status" value="1"/>
</dbReference>
<sequence length="550" mass="62691">MEPPEGLPLAEQITEVKRKLRLVSQEAKAFGDSAQIQIRKQRSAIEKLKAENAAIKDELQLTREALSQQQNTLLGTRMQSLNEQCQDLLHEIAEEKKEEHHLAENIQIMEGRVKKCREVIGSFGGVYAAEVTSEAIEKQTHILENRLDKALQKHSQAVAHNRKLKDEINCLRRERVTFSHLYKKAENDLIAHKKAVLDLIKEANQAYTEREEAQKSIATLKADAAKERKSFETEWAHLQQFLEGLQMRQWNTQQAKRVADLKARREADCEHEAQRKEGCWGSNEDITSLCDTTKVRSYQAAFAKIQAATGISSVEQLIEALRVAEEHNFSLFCYVNSLSDEVEAHEAAIHDLRTSLKSCTDLQQAESRKKTEEVREWEGQWHAIQEKVKSMEAQNKSATEQLKDIMQKTRVMFEIVGAGKRHKEELWATEEVAEVTITNYLQAVEEAVEDMLERLLCPAQSTEIAVAAASQKQQKISTRGQPKTNAGHAKQTQQIKVPSAINRTSSLDTSEEEDGETRPLSREELKRKLQISKARKSEREKNKQKKQTSK</sequence>
<dbReference type="Proteomes" id="UP000095192">
    <property type="component" value="Unassembled WGS sequence"/>
</dbReference>
<gene>
    <name evidence="1" type="ORF">cyc_00175</name>
</gene>
<dbReference type="InterPro" id="IPR051876">
    <property type="entry name" value="ODA-DC/CCD"/>
</dbReference>
<evidence type="ECO:0000313" key="1">
    <source>
        <dbReference type="EMBL" id="OEH75947.1"/>
    </source>
</evidence>
<dbReference type="GeneID" id="34617386"/>
<dbReference type="InterPro" id="IPR049258">
    <property type="entry name" value="ODAD1_CC"/>
</dbReference>
<reference evidence="1 2" key="1">
    <citation type="journal article" date="2016" name="BMC Genomics">
        <title>Comparative genomics reveals Cyclospora cayetanensis possesses coccidia-like metabolism and invasion components but unique surface antigens.</title>
        <authorList>
            <person name="Liu S."/>
            <person name="Wang L."/>
            <person name="Zheng H."/>
            <person name="Xu Z."/>
            <person name="Roellig D.M."/>
            <person name="Li N."/>
            <person name="Frace M.A."/>
            <person name="Tang K."/>
            <person name="Arrowood M.J."/>
            <person name="Moss D.M."/>
            <person name="Zhang L."/>
            <person name="Feng Y."/>
            <person name="Xiao L."/>
        </authorList>
    </citation>
    <scope>NUCLEOTIDE SEQUENCE [LARGE SCALE GENOMIC DNA]</scope>
    <source>
        <strain evidence="1 2">CHN_HEN01</strain>
    </source>
</reference>
<comment type="caution">
    <text evidence="1">The sequence shown here is derived from an EMBL/GenBank/DDBJ whole genome shotgun (WGS) entry which is preliminary data.</text>
</comment>
<dbReference type="OrthoDB" id="6766775at2759"/>
<dbReference type="VEuPathDB" id="ToxoDB:LOC34617386"/>
<proteinExistence type="predicted"/>
<keyword evidence="2" id="KW-1185">Reference proteome</keyword>
<dbReference type="AlphaFoldDB" id="A0A1D3CXM0"/>
<dbReference type="EMBL" id="JROU02001577">
    <property type="protein sequence ID" value="OEH75947.1"/>
    <property type="molecule type" value="Genomic_DNA"/>
</dbReference>
<evidence type="ECO:0000313" key="2">
    <source>
        <dbReference type="Proteomes" id="UP000095192"/>
    </source>
</evidence>
<dbReference type="VEuPathDB" id="ToxoDB:cyc_00175"/>
<name>A0A1D3CXM0_9EIME</name>
<protein>
    <submittedName>
        <fullName evidence="1">Outer dynein arm docking complex protein</fullName>
    </submittedName>
</protein>
<organism evidence="1 2">
    <name type="scientific">Cyclospora cayetanensis</name>
    <dbReference type="NCBI Taxonomy" id="88456"/>
    <lineage>
        <taxon>Eukaryota</taxon>
        <taxon>Sar</taxon>
        <taxon>Alveolata</taxon>
        <taxon>Apicomplexa</taxon>
        <taxon>Conoidasida</taxon>
        <taxon>Coccidia</taxon>
        <taxon>Eucoccidiorida</taxon>
        <taxon>Eimeriorina</taxon>
        <taxon>Eimeriidae</taxon>
        <taxon>Cyclospora</taxon>
    </lineage>
</organism>
<dbReference type="Pfam" id="PF21773">
    <property type="entry name" value="ODAD1_CC"/>
    <property type="match status" value="1"/>
</dbReference>
<accession>A0A1D3CXM0</accession>
<dbReference type="PANTHER" id="PTHR21694">
    <property type="entry name" value="COILED-COIL DOMAIN-CONTAINING PROTEIN 63"/>
    <property type="match status" value="1"/>
</dbReference>